<organism evidence="3 5">
    <name type="scientific">Phytophthora rubi</name>
    <dbReference type="NCBI Taxonomy" id="129364"/>
    <lineage>
        <taxon>Eukaryota</taxon>
        <taxon>Sar</taxon>
        <taxon>Stramenopiles</taxon>
        <taxon>Oomycota</taxon>
        <taxon>Peronosporomycetes</taxon>
        <taxon>Peronosporales</taxon>
        <taxon>Peronosporaceae</taxon>
        <taxon>Phytophthora</taxon>
    </lineage>
</organism>
<dbReference type="InterPro" id="IPR050951">
    <property type="entry name" value="Retrovirus_Pol_polyprotein"/>
</dbReference>
<dbReference type="Proteomes" id="UP000434957">
    <property type="component" value="Unassembled WGS sequence"/>
</dbReference>
<evidence type="ECO:0008006" key="6">
    <source>
        <dbReference type="Google" id="ProtNLM"/>
    </source>
</evidence>
<feature type="region of interest" description="Disordered" evidence="1">
    <location>
        <begin position="147"/>
        <end position="203"/>
    </location>
</feature>
<gene>
    <name evidence="2" type="ORF">PR001_g29099</name>
    <name evidence="3" type="ORF">PR003_g30341</name>
</gene>
<evidence type="ECO:0000313" key="2">
    <source>
        <dbReference type="EMBL" id="KAE8964294.1"/>
    </source>
</evidence>
<accession>A0A6A4BG21</accession>
<feature type="compositionally biased region" description="Polar residues" evidence="1">
    <location>
        <begin position="150"/>
        <end position="160"/>
    </location>
</feature>
<name>A0A6A4BG21_9STRA</name>
<dbReference type="EMBL" id="QXFT01005591">
    <property type="protein sequence ID" value="KAE9271998.1"/>
    <property type="molecule type" value="Genomic_DNA"/>
</dbReference>
<keyword evidence="5" id="KW-1185">Reference proteome</keyword>
<dbReference type="Gene3D" id="3.30.70.270">
    <property type="match status" value="1"/>
</dbReference>
<dbReference type="Proteomes" id="UP000429607">
    <property type="component" value="Unassembled WGS sequence"/>
</dbReference>
<dbReference type="AlphaFoldDB" id="A0A6A4BG21"/>
<evidence type="ECO:0000313" key="3">
    <source>
        <dbReference type="EMBL" id="KAE9271998.1"/>
    </source>
</evidence>
<comment type="caution">
    <text evidence="3">The sequence shown here is derived from an EMBL/GenBank/DDBJ whole genome shotgun (WGS) entry which is preliminary data.</text>
</comment>
<dbReference type="PANTHER" id="PTHR37984:SF5">
    <property type="entry name" value="PROTEIN NYNRIN-LIKE"/>
    <property type="match status" value="1"/>
</dbReference>
<evidence type="ECO:0000313" key="4">
    <source>
        <dbReference type="Proteomes" id="UP000429607"/>
    </source>
</evidence>
<reference evidence="3 5" key="1">
    <citation type="submission" date="2018-08" db="EMBL/GenBank/DDBJ databases">
        <title>Genomic investigation of the strawberry pathogen Phytophthora fragariae indicates pathogenicity is determined by transcriptional variation in three key races.</title>
        <authorList>
            <person name="Adams T.M."/>
            <person name="Armitage A.D."/>
            <person name="Sobczyk M.K."/>
            <person name="Bates H.J."/>
            <person name="Dunwell J.M."/>
            <person name="Nellist C.F."/>
            <person name="Harrison R.J."/>
        </authorList>
    </citation>
    <scope>NUCLEOTIDE SEQUENCE [LARGE SCALE GENOMIC DNA]</scope>
    <source>
        <strain evidence="2 4">SCRP249</strain>
        <strain evidence="3 5">SCRP333</strain>
    </source>
</reference>
<feature type="compositionally biased region" description="Basic and acidic residues" evidence="1">
    <location>
        <begin position="169"/>
        <end position="190"/>
    </location>
</feature>
<evidence type="ECO:0000256" key="1">
    <source>
        <dbReference type="SAM" id="MobiDB-lite"/>
    </source>
</evidence>
<dbReference type="InterPro" id="IPR043502">
    <property type="entry name" value="DNA/RNA_pol_sf"/>
</dbReference>
<dbReference type="EMBL" id="QXFV01005611">
    <property type="protein sequence ID" value="KAE8964294.1"/>
    <property type="molecule type" value="Genomic_DNA"/>
</dbReference>
<dbReference type="PANTHER" id="PTHR37984">
    <property type="entry name" value="PROTEIN CBG26694"/>
    <property type="match status" value="1"/>
</dbReference>
<evidence type="ECO:0000313" key="5">
    <source>
        <dbReference type="Proteomes" id="UP000434957"/>
    </source>
</evidence>
<proteinExistence type="predicted"/>
<dbReference type="SUPFAM" id="SSF56672">
    <property type="entry name" value="DNA/RNA polymerases"/>
    <property type="match status" value="1"/>
</dbReference>
<feature type="compositionally biased region" description="Acidic residues" evidence="1">
    <location>
        <begin position="191"/>
        <end position="201"/>
    </location>
</feature>
<protein>
    <recommendedName>
        <fullName evidence="6">Reverse transcriptase domain-containing protein</fullName>
    </recommendedName>
</protein>
<dbReference type="InterPro" id="IPR043128">
    <property type="entry name" value="Rev_trsase/Diguanyl_cyclase"/>
</dbReference>
<feature type="region of interest" description="Disordered" evidence="1">
    <location>
        <begin position="87"/>
        <end position="124"/>
    </location>
</feature>
<dbReference type="Gene3D" id="3.10.10.10">
    <property type="entry name" value="HIV Type 1 Reverse Transcriptase, subunit A, domain 1"/>
    <property type="match status" value="1"/>
</dbReference>
<sequence length="541" mass="59034">MAGGGTTVQEAQCELERVFKAEYVDFVADYVPRLRAELLNDIRHRLVAHPELNELSPKTDLATADIGEPGETIPDMVAQARTVLERHHSSFQGDGNAVPGPSRAKRPPRKNGDELSGGDPRASAYLMNTLPQGLLEGALGRVDHGEAVQSRRSISRTSLASRDATSKLARPDRAEGEAEIAKGEIAKGEPENDPASDESEPEVVSRVMIGEGTTTHGAQKEVAKVFKAQPVDFVAETVSQLKEPLARCMRVEIDFSDGAEVIVYFHEDIELLKGLRNESAALPELTDLSPKADLTTTDIGEPGVMTGAMGVQSRAILANYHDSFLGDGNVVPGPARGVICDLNVNDDNGVAQRSRPIRPELLRKVYDLLEQRLQTELIEYSHSEWASPIVIVRMEIGVDIGICIGHRIVSQLTKLLHYRQPLIDDLLIGFKNVMGVLSLGMAKRFWTVPMTLRAKHISAFICLLGYFQRKGRLLGLKKPPLIYWRMLGDCLWGFVCVPASEEAQVDVNGLAFLGINVGDSAQADTLIEGMAGFQRNIPASP</sequence>